<organism evidence="2 3">
    <name type="scientific">Sphingomonas trueperi</name>
    <dbReference type="NCBI Taxonomy" id="53317"/>
    <lineage>
        <taxon>Bacteria</taxon>
        <taxon>Pseudomonadati</taxon>
        <taxon>Pseudomonadota</taxon>
        <taxon>Alphaproteobacteria</taxon>
        <taxon>Sphingomonadales</taxon>
        <taxon>Sphingomonadaceae</taxon>
        <taxon>Sphingomonas</taxon>
    </lineage>
</organism>
<feature type="domain" description="IraD/Gp25-like" evidence="1">
    <location>
        <begin position="52"/>
        <end position="149"/>
    </location>
</feature>
<gene>
    <name evidence="2" type="ORF">GGR89_000085</name>
</gene>
<dbReference type="NCBIfam" id="TIGR03357">
    <property type="entry name" value="VI_zyme"/>
    <property type="match status" value="1"/>
</dbReference>
<comment type="caution">
    <text evidence="2">The sequence shown here is derived from an EMBL/GenBank/DDBJ whole genome shotgun (WGS) entry which is preliminary data.</text>
</comment>
<dbReference type="PANTHER" id="PTHR38595">
    <property type="entry name" value="CYTOPLASMIC PROTEIN-RELATED"/>
    <property type="match status" value="1"/>
</dbReference>
<dbReference type="InterPro" id="IPR017737">
    <property type="entry name" value="TssE1-like"/>
</dbReference>
<dbReference type="RefSeq" id="WP_125974651.1">
    <property type="nucleotide sequence ID" value="NZ_BAAADY010000035.1"/>
</dbReference>
<evidence type="ECO:0000259" key="1">
    <source>
        <dbReference type="Pfam" id="PF04965"/>
    </source>
</evidence>
<name>A0A7X6BAV3_9SPHN</name>
<evidence type="ECO:0000313" key="3">
    <source>
        <dbReference type="Proteomes" id="UP000531251"/>
    </source>
</evidence>
<dbReference type="InterPro" id="IPR053176">
    <property type="entry name" value="T6SS_TssE1-like"/>
</dbReference>
<sequence>MTRRINPTLFDKLVADLELDGLRDESVEVRGMDRTSLRFYTVPRIERFNEAALRTTVLRELNWLLNTISLASAEDLSAAPEVASSVLNYGLADLTGSLLTRPGVQSRAREMREAVARFEPRVARGSLEVEVDPDRTRASSVGFVIRGDLVSAVAALPVEFRSDVEIETGAVAFREQ</sequence>
<dbReference type="Pfam" id="PF04965">
    <property type="entry name" value="GPW_gp25"/>
    <property type="match status" value="1"/>
</dbReference>
<proteinExistence type="predicted"/>
<dbReference type="EMBL" id="JAATJB010000001">
    <property type="protein sequence ID" value="NJB95793.1"/>
    <property type="molecule type" value="Genomic_DNA"/>
</dbReference>
<dbReference type="AlphaFoldDB" id="A0A7X6BAV3"/>
<dbReference type="SUPFAM" id="SSF160719">
    <property type="entry name" value="gpW/gp25-like"/>
    <property type="match status" value="1"/>
</dbReference>
<dbReference type="PANTHER" id="PTHR38595:SF1">
    <property type="entry name" value="TYPE VI SECRETION SYSTEM COMPONENT TSSE1"/>
    <property type="match status" value="1"/>
</dbReference>
<accession>A0A7X6BAV3</accession>
<dbReference type="Proteomes" id="UP000531251">
    <property type="component" value="Unassembled WGS sequence"/>
</dbReference>
<reference evidence="2 3" key="1">
    <citation type="submission" date="2020-03" db="EMBL/GenBank/DDBJ databases">
        <title>Genomic Encyclopedia of Type Strains, Phase IV (KMG-IV): sequencing the most valuable type-strain genomes for metagenomic binning, comparative biology and taxonomic classification.</title>
        <authorList>
            <person name="Goeker M."/>
        </authorList>
    </citation>
    <scope>NUCLEOTIDE SEQUENCE [LARGE SCALE GENOMIC DNA]</scope>
    <source>
        <strain evidence="2 3">DSM 7225</strain>
    </source>
</reference>
<dbReference type="InterPro" id="IPR007048">
    <property type="entry name" value="IraD/Gp25-like"/>
</dbReference>
<keyword evidence="3" id="KW-1185">Reference proteome</keyword>
<protein>
    <submittedName>
        <fullName evidence="2">Type VI secretion system protein ImpF</fullName>
    </submittedName>
</protein>
<evidence type="ECO:0000313" key="2">
    <source>
        <dbReference type="EMBL" id="NJB95793.1"/>
    </source>
</evidence>